<dbReference type="InterPro" id="IPR011659">
    <property type="entry name" value="WD40"/>
</dbReference>
<dbReference type="Proteomes" id="UP001596391">
    <property type="component" value="Unassembled WGS sequence"/>
</dbReference>
<dbReference type="SUPFAM" id="SSF53474">
    <property type="entry name" value="alpha/beta-Hydrolases"/>
    <property type="match status" value="1"/>
</dbReference>
<dbReference type="PANTHER" id="PTHR36842:SF1">
    <property type="entry name" value="PROTEIN TOLB"/>
    <property type="match status" value="1"/>
</dbReference>
<dbReference type="SUPFAM" id="SSF82171">
    <property type="entry name" value="DPP6 N-terminal domain-like"/>
    <property type="match status" value="1"/>
</dbReference>
<evidence type="ECO:0000313" key="4">
    <source>
        <dbReference type="Proteomes" id="UP001596391"/>
    </source>
</evidence>
<dbReference type="Gene3D" id="2.120.10.30">
    <property type="entry name" value="TolB, C-terminal domain"/>
    <property type="match status" value="2"/>
</dbReference>
<feature type="signal peptide" evidence="2">
    <location>
        <begin position="1"/>
        <end position="22"/>
    </location>
</feature>
<dbReference type="RefSeq" id="WP_390234287.1">
    <property type="nucleotide sequence ID" value="NZ_JBHSWI010000001.1"/>
</dbReference>
<keyword evidence="4" id="KW-1185">Reference proteome</keyword>
<evidence type="ECO:0008006" key="5">
    <source>
        <dbReference type="Google" id="ProtNLM"/>
    </source>
</evidence>
<reference evidence="4" key="1">
    <citation type="journal article" date="2019" name="Int. J. Syst. Evol. Microbiol.">
        <title>The Global Catalogue of Microorganisms (GCM) 10K type strain sequencing project: providing services to taxonomists for standard genome sequencing and annotation.</title>
        <authorList>
            <consortium name="The Broad Institute Genomics Platform"/>
            <consortium name="The Broad Institute Genome Sequencing Center for Infectious Disease"/>
            <person name="Wu L."/>
            <person name="Ma J."/>
        </authorList>
    </citation>
    <scope>NUCLEOTIDE SEQUENCE [LARGE SCALE GENOMIC DNA]</scope>
    <source>
        <strain evidence="4">CGMCC 1.16026</strain>
    </source>
</reference>
<dbReference type="Gene3D" id="3.40.50.1820">
    <property type="entry name" value="alpha/beta hydrolase"/>
    <property type="match status" value="1"/>
</dbReference>
<accession>A0ABW1Z967</accession>
<feature type="chain" id="PRO_5046321727" description="S9 family peptidase" evidence="2">
    <location>
        <begin position="23"/>
        <end position="486"/>
    </location>
</feature>
<protein>
    <recommendedName>
        <fullName evidence="5">S9 family peptidase</fullName>
    </recommendedName>
</protein>
<dbReference type="InterPro" id="IPR029058">
    <property type="entry name" value="AB_hydrolase_fold"/>
</dbReference>
<dbReference type="Pfam" id="PF07676">
    <property type="entry name" value="PD40"/>
    <property type="match status" value="2"/>
</dbReference>
<evidence type="ECO:0000256" key="1">
    <source>
        <dbReference type="ARBA" id="ARBA00009820"/>
    </source>
</evidence>
<gene>
    <name evidence="3" type="ORF">ACFQBQ_05560</name>
</gene>
<proteinExistence type="inferred from homology"/>
<dbReference type="EMBL" id="JBHSWI010000001">
    <property type="protein sequence ID" value="MFC6645067.1"/>
    <property type="molecule type" value="Genomic_DNA"/>
</dbReference>
<evidence type="ECO:0000256" key="2">
    <source>
        <dbReference type="SAM" id="SignalP"/>
    </source>
</evidence>
<organism evidence="3 4">
    <name type="scientific">Granulicella cerasi</name>
    <dbReference type="NCBI Taxonomy" id="741063"/>
    <lineage>
        <taxon>Bacteria</taxon>
        <taxon>Pseudomonadati</taxon>
        <taxon>Acidobacteriota</taxon>
        <taxon>Terriglobia</taxon>
        <taxon>Terriglobales</taxon>
        <taxon>Acidobacteriaceae</taxon>
        <taxon>Granulicella</taxon>
    </lineage>
</organism>
<comment type="similarity">
    <text evidence="1">Belongs to the TolB family.</text>
</comment>
<comment type="caution">
    <text evidence="3">The sequence shown here is derived from an EMBL/GenBank/DDBJ whole genome shotgun (WGS) entry which is preliminary data.</text>
</comment>
<dbReference type="PANTHER" id="PTHR36842">
    <property type="entry name" value="PROTEIN TOLB HOMOLOG"/>
    <property type="match status" value="1"/>
</dbReference>
<evidence type="ECO:0000313" key="3">
    <source>
        <dbReference type="EMBL" id="MFC6645067.1"/>
    </source>
</evidence>
<name>A0ABW1Z967_9BACT</name>
<sequence>MRLAASLSLCAWMAAGSVAVVAQDHVVTPHDIVTLKKVSEVDLSPDAKQIVYSVQTPMPATEAKVQHLWLVSANEPASAHMISSGDGADSAPQWSPDGRSIAFLSTRKNPIRLKGDSPIPFSLARVESRPELLGALKNDPKKDAKQGAQLWLLPVSGGEAMPLTNLPGDVKAYRWSPDGKKIAFVRADTDTKELADRKEKKIDDHRVDFDYRFDRLYVYDLATHTATLVTEGERNLCDFDWSPDMKHFLVRIAPTPRLDDYWRVSKVQIINASTGEVEKTLAEHAQSQIVHWSPDGKYATFSKMTERTITGVPVVTELATGKEVIAKSEVPATWQKMIWSDDGKHLLVVGVKGTTSVVGEIAPATGSIRILAEHMSALNDFTMSRDASLLAFATGTVEHPAEVMTLRGKSWQTLTENNPQVKAWKLGKVEEVHWKNSKDGRTIYGVLVLPAGYVKGQSYKTLVQFHGGPEGCGTAAGSDHGMTGRR</sequence>
<keyword evidence="2" id="KW-0732">Signal</keyword>
<dbReference type="InterPro" id="IPR011042">
    <property type="entry name" value="6-blade_b-propeller_TolB-like"/>
</dbReference>